<feature type="compositionally biased region" description="Basic and acidic residues" evidence="1">
    <location>
        <begin position="39"/>
        <end position="51"/>
    </location>
</feature>
<sequence>MYPLRPSNSDPSSSSASASKSASSRMFSAFRRSLGSSKSAKEREEDIDQHAHPPRSSSRSRYRDASRPTVEQIAMGLHLSRTPHLPPHLSHLPHQHQHHRAPPSPSSSSFQHSPRPSYSSRRHSQPYFRSRADSTAQPAPFESSSTLHRFPSVSPSLSSSPSRHAHSPSRRRSRMNPLPPPPTRSALKKSTASTKSGSLTTLDTAVSASSAASSTAPPTPTFALSALPGKLRLSRFLPLRSGGSLEGMGVTSSEESVSEPARKAVRFEETATQPIAVHV</sequence>
<feature type="region of interest" description="Disordered" evidence="1">
    <location>
        <begin position="241"/>
        <end position="263"/>
    </location>
</feature>
<reference evidence="2 3" key="1">
    <citation type="journal article" date="2012" name="New Phytol.">
        <title>Insight into trade-off between wood decay and parasitism from the genome of a fungal forest pathogen.</title>
        <authorList>
            <person name="Olson A."/>
            <person name="Aerts A."/>
            <person name="Asiegbu F."/>
            <person name="Belbahri L."/>
            <person name="Bouzid O."/>
            <person name="Broberg A."/>
            <person name="Canback B."/>
            <person name="Coutinho P.M."/>
            <person name="Cullen D."/>
            <person name="Dalman K."/>
            <person name="Deflorio G."/>
            <person name="van Diepen L.T."/>
            <person name="Dunand C."/>
            <person name="Duplessis S."/>
            <person name="Durling M."/>
            <person name="Gonthier P."/>
            <person name="Grimwood J."/>
            <person name="Fossdal C.G."/>
            <person name="Hansson D."/>
            <person name="Henrissat B."/>
            <person name="Hietala A."/>
            <person name="Himmelstrand K."/>
            <person name="Hoffmeister D."/>
            <person name="Hogberg N."/>
            <person name="James T.Y."/>
            <person name="Karlsson M."/>
            <person name="Kohler A."/>
            <person name="Kues U."/>
            <person name="Lee Y.H."/>
            <person name="Lin Y.C."/>
            <person name="Lind M."/>
            <person name="Lindquist E."/>
            <person name="Lombard V."/>
            <person name="Lucas S."/>
            <person name="Lunden K."/>
            <person name="Morin E."/>
            <person name="Murat C."/>
            <person name="Park J."/>
            <person name="Raffaello T."/>
            <person name="Rouze P."/>
            <person name="Salamov A."/>
            <person name="Schmutz J."/>
            <person name="Solheim H."/>
            <person name="Stahlberg J."/>
            <person name="Velez H."/>
            <person name="de Vries R.P."/>
            <person name="Wiebenga A."/>
            <person name="Woodward S."/>
            <person name="Yakovlev I."/>
            <person name="Garbelotto M."/>
            <person name="Martin F."/>
            <person name="Grigoriev I.V."/>
            <person name="Stenlid J."/>
        </authorList>
    </citation>
    <scope>NUCLEOTIDE SEQUENCE [LARGE SCALE GENOMIC DNA]</scope>
    <source>
        <strain evidence="2 3">TC 32-1</strain>
    </source>
</reference>
<evidence type="ECO:0000256" key="1">
    <source>
        <dbReference type="SAM" id="MobiDB-lite"/>
    </source>
</evidence>
<dbReference type="HOGENOM" id="CLU_079103_0_0_1"/>
<protein>
    <submittedName>
        <fullName evidence="2">Uncharacterized protein</fullName>
    </submittedName>
</protein>
<feature type="compositionally biased region" description="Polar residues" evidence="1">
    <location>
        <begin position="133"/>
        <end position="147"/>
    </location>
</feature>
<dbReference type="KEGG" id="hir:HETIRDRAFT_324139"/>
<dbReference type="GeneID" id="20671022"/>
<dbReference type="AlphaFoldDB" id="W4K0E7"/>
<dbReference type="Proteomes" id="UP000030671">
    <property type="component" value="Unassembled WGS sequence"/>
</dbReference>
<feature type="compositionally biased region" description="Basic residues" evidence="1">
    <location>
        <begin position="91"/>
        <end position="101"/>
    </location>
</feature>
<dbReference type="RefSeq" id="XP_009549472.1">
    <property type="nucleotide sequence ID" value="XM_009551177.1"/>
</dbReference>
<feature type="compositionally biased region" description="Low complexity" evidence="1">
    <location>
        <begin position="184"/>
        <end position="199"/>
    </location>
</feature>
<feature type="compositionally biased region" description="Low complexity" evidence="1">
    <location>
        <begin position="1"/>
        <end position="33"/>
    </location>
</feature>
<name>W4K0E7_HETIT</name>
<evidence type="ECO:0000313" key="3">
    <source>
        <dbReference type="Proteomes" id="UP000030671"/>
    </source>
</evidence>
<feature type="compositionally biased region" description="Low complexity" evidence="1">
    <location>
        <begin position="77"/>
        <end position="90"/>
    </location>
</feature>
<feature type="region of interest" description="Disordered" evidence="1">
    <location>
        <begin position="1"/>
        <end position="199"/>
    </location>
</feature>
<keyword evidence="3" id="KW-1185">Reference proteome</keyword>
<gene>
    <name evidence="2" type="ORF">HETIRDRAFT_324139</name>
</gene>
<accession>W4K0E7</accession>
<proteinExistence type="predicted"/>
<organism evidence="2 3">
    <name type="scientific">Heterobasidion irregulare (strain TC 32-1)</name>
    <dbReference type="NCBI Taxonomy" id="747525"/>
    <lineage>
        <taxon>Eukaryota</taxon>
        <taxon>Fungi</taxon>
        <taxon>Dikarya</taxon>
        <taxon>Basidiomycota</taxon>
        <taxon>Agaricomycotina</taxon>
        <taxon>Agaricomycetes</taxon>
        <taxon>Russulales</taxon>
        <taxon>Bondarzewiaceae</taxon>
        <taxon>Heterobasidion</taxon>
        <taxon>Heterobasidion annosum species complex</taxon>
    </lineage>
</organism>
<dbReference type="InParanoid" id="W4K0E7"/>
<dbReference type="EMBL" id="KI925461">
    <property type="protein sequence ID" value="ETW79219.1"/>
    <property type="molecule type" value="Genomic_DNA"/>
</dbReference>
<feature type="compositionally biased region" description="Low complexity" evidence="1">
    <location>
        <begin position="106"/>
        <end position="119"/>
    </location>
</feature>
<dbReference type="eggNOG" id="ENOG502SXWD">
    <property type="taxonomic scope" value="Eukaryota"/>
</dbReference>
<feature type="compositionally biased region" description="Low complexity" evidence="1">
    <location>
        <begin position="148"/>
        <end position="162"/>
    </location>
</feature>
<feature type="compositionally biased region" description="Basic residues" evidence="1">
    <location>
        <begin position="163"/>
        <end position="174"/>
    </location>
</feature>
<evidence type="ECO:0000313" key="2">
    <source>
        <dbReference type="EMBL" id="ETW79219.1"/>
    </source>
</evidence>